<keyword evidence="1" id="KW-0472">Membrane</keyword>
<dbReference type="EMBL" id="JAUSUU010000003">
    <property type="protein sequence ID" value="MDQ0334984.1"/>
    <property type="molecule type" value="Genomic_DNA"/>
</dbReference>
<evidence type="ECO:0000256" key="1">
    <source>
        <dbReference type="SAM" id="Phobius"/>
    </source>
</evidence>
<dbReference type="EMBL" id="JAGGJQ010000003">
    <property type="protein sequence ID" value="MBP1839680.1"/>
    <property type="molecule type" value="Genomic_DNA"/>
</dbReference>
<feature type="transmembrane region" description="Helical" evidence="1">
    <location>
        <begin position="38"/>
        <end position="56"/>
    </location>
</feature>
<feature type="transmembrane region" description="Helical" evidence="1">
    <location>
        <begin position="137"/>
        <end position="158"/>
    </location>
</feature>
<keyword evidence="1" id="KW-0812">Transmembrane</keyword>
<feature type="transmembrane region" description="Helical" evidence="1">
    <location>
        <begin position="207"/>
        <end position="228"/>
    </location>
</feature>
<accession>A0A9X0YJE6</accession>
<name>A0A9X0YJE6_9FLAO</name>
<feature type="transmembrane region" description="Helical" evidence="1">
    <location>
        <begin position="170"/>
        <end position="195"/>
    </location>
</feature>
<keyword evidence="5" id="KW-1185">Reference proteome</keyword>
<comment type="caution">
    <text evidence="2">The sequence shown here is derived from an EMBL/GenBank/DDBJ whole genome shotgun (WGS) entry which is preliminary data.</text>
</comment>
<evidence type="ECO:0000313" key="4">
    <source>
        <dbReference type="Proteomes" id="UP001138672"/>
    </source>
</evidence>
<dbReference type="Proteomes" id="UP001138672">
    <property type="component" value="Unassembled WGS sequence"/>
</dbReference>
<evidence type="ECO:0000313" key="3">
    <source>
        <dbReference type="EMBL" id="MDQ0334984.1"/>
    </source>
</evidence>
<dbReference type="AlphaFoldDB" id="A0A9X0YJE6"/>
<organism evidence="2 4">
    <name type="scientific">Formosa algae</name>
    <dbReference type="NCBI Taxonomy" id="225843"/>
    <lineage>
        <taxon>Bacteria</taxon>
        <taxon>Pseudomonadati</taxon>
        <taxon>Bacteroidota</taxon>
        <taxon>Flavobacteriia</taxon>
        <taxon>Flavobacteriales</taxon>
        <taxon>Flavobacteriaceae</taxon>
        <taxon>Formosa</taxon>
    </lineage>
</organism>
<dbReference type="Proteomes" id="UP001231587">
    <property type="component" value="Unassembled WGS sequence"/>
</dbReference>
<sequence>MQEFLRNYYWILSLMVEAVAAITALVCYKKYKNTTAKYFIYFLLYIFICETISLYPYLIKNGVLGFLDDTVLRRNFWWSTLFWCVGSPLFYMFFYLKLIRSTKIKSFIKILAVVFIVFSLLTIALNLDEFFSSFTNSILIFGEFIILFLASVYFYEMLQSEDIINFYKSIYFYISATVFMWLLITTPLIFYDIYFTLSDWNFIILKWQIFLLANIFMYLTFSFSLLWCNPENR</sequence>
<feature type="transmembrane region" description="Helical" evidence="1">
    <location>
        <begin position="107"/>
        <end position="125"/>
    </location>
</feature>
<reference evidence="2" key="1">
    <citation type="submission" date="2021-03" db="EMBL/GenBank/DDBJ databases">
        <title>Genomic Encyclopedia of Type Strains, Phase IV (KMG-IV): sequencing the most valuable type-strain genomes for metagenomic binning, comparative biology and taxonomic classification.</title>
        <authorList>
            <person name="Goeker M."/>
        </authorList>
    </citation>
    <scope>NUCLEOTIDE SEQUENCE</scope>
    <source>
        <strain evidence="2">DSM 15523</strain>
        <strain evidence="3 5">DSM 16476</strain>
    </source>
</reference>
<proteinExistence type="predicted"/>
<protein>
    <submittedName>
        <fullName evidence="2">Uncharacterized protein</fullName>
    </submittedName>
</protein>
<dbReference type="RefSeq" id="WP_244973270.1">
    <property type="nucleotide sequence ID" value="NZ_JAGGJQ010000003.1"/>
</dbReference>
<feature type="transmembrane region" description="Helical" evidence="1">
    <location>
        <begin position="76"/>
        <end position="95"/>
    </location>
</feature>
<evidence type="ECO:0000313" key="5">
    <source>
        <dbReference type="Proteomes" id="UP001231587"/>
    </source>
</evidence>
<feature type="transmembrane region" description="Helical" evidence="1">
    <location>
        <begin position="6"/>
        <end position="26"/>
    </location>
</feature>
<keyword evidence="1" id="KW-1133">Transmembrane helix</keyword>
<gene>
    <name evidence="2" type="ORF">J2Z56_001591</name>
    <name evidence="3" type="ORF">J2Z57_001417</name>
</gene>
<evidence type="ECO:0000313" key="2">
    <source>
        <dbReference type="EMBL" id="MBP1839680.1"/>
    </source>
</evidence>